<name>A0A0K6SA32_9ALVE</name>
<proteinExistence type="predicted"/>
<organism evidence="2">
    <name type="scientific">Chromera velia CCMP2878</name>
    <dbReference type="NCBI Taxonomy" id="1169474"/>
    <lineage>
        <taxon>Eukaryota</taxon>
        <taxon>Sar</taxon>
        <taxon>Alveolata</taxon>
        <taxon>Colpodellida</taxon>
        <taxon>Chromeraceae</taxon>
        <taxon>Chromera</taxon>
    </lineage>
</organism>
<feature type="chain" id="PRO_5005508296" evidence="1">
    <location>
        <begin position="21"/>
        <end position="260"/>
    </location>
</feature>
<evidence type="ECO:0000256" key="1">
    <source>
        <dbReference type="SAM" id="SignalP"/>
    </source>
</evidence>
<keyword evidence="1" id="KW-0732">Signal</keyword>
<dbReference type="VEuPathDB" id="CryptoDB:Cvel_9435"/>
<evidence type="ECO:0000313" key="2">
    <source>
        <dbReference type="EMBL" id="CUC10519.1"/>
    </source>
</evidence>
<accession>A0A0K6SA32</accession>
<feature type="signal peptide" evidence="1">
    <location>
        <begin position="1"/>
        <end position="20"/>
    </location>
</feature>
<dbReference type="EMBL" id="CDMZ01004355">
    <property type="protein sequence ID" value="CUC10519.1"/>
    <property type="molecule type" value="Genomic_DNA"/>
</dbReference>
<dbReference type="AlphaFoldDB" id="A0A0K6SA32"/>
<protein>
    <submittedName>
        <fullName evidence="2">Uncharacterized protein</fullName>
    </submittedName>
</protein>
<sequence>MIRCLLILLLLRILPGGGGGGAVPGGSKEKSRLQDVSGHHCFCSGDREEVLLLLLLQILPSVCCLVSFLILLERGQWVSGGVGSVAVGRAGESTYSNGRGGRGMPSGGNGGGISGWGLNCCSYNRLVYVLAVDDRPLCPTSHSSSSITGASQGLVVNMRPLPPRPTLPRPLPRPRPVPPLPLAATLGIRVVETTAKARGLMALRPLATRSCVGLADADDVEARSYASKGLGGHSFQVEDASRQIPSLHSLARYQVDRLAA</sequence>
<gene>
    <name evidence="2" type="ORF">Cvel_9435.t2</name>
</gene>
<reference evidence="2" key="1">
    <citation type="submission" date="2014-11" db="EMBL/GenBank/DDBJ databases">
        <title>Molecular phylogeny of cliff fern family Woodsiaceae with morphological implications.</title>
        <authorList>
            <person name="Shao Y.-Z."/>
            <person name="Wei R."/>
            <person name="Zhang X.-C."/>
        </authorList>
    </citation>
    <scope>NUCLEOTIDE SEQUENCE</scope>
</reference>